<dbReference type="InterPro" id="IPR025485">
    <property type="entry name" value="DUF4377"/>
</dbReference>
<evidence type="ECO:0000259" key="2">
    <source>
        <dbReference type="Pfam" id="PF14302"/>
    </source>
</evidence>
<gene>
    <name evidence="3" type="ORF">E5355_07180</name>
</gene>
<evidence type="ECO:0000313" key="3">
    <source>
        <dbReference type="EMBL" id="TGY07209.1"/>
    </source>
</evidence>
<evidence type="ECO:0000256" key="1">
    <source>
        <dbReference type="SAM" id="SignalP"/>
    </source>
</evidence>
<dbReference type="Pfam" id="PF14302">
    <property type="entry name" value="DUF4377"/>
    <property type="match status" value="1"/>
</dbReference>
<keyword evidence="4" id="KW-1185">Reference proteome</keyword>
<dbReference type="RefSeq" id="WP_136009772.1">
    <property type="nucleotide sequence ID" value="NZ_SRYZ01000011.1"/>
</dbReference>
<protein>
    <submittedName>
        <fullName evidence="3">DUF4377 domain-containing protein</fullName>
    </submittedName>
</protein>
<keyword evidence="1" id="KW-0732">Signal</keyword>
<evidence type="ECO:0000313" key="4">
    <source>
        <dbReference type="Proteomes" id="UP000310532"/>
    </source>
</evidence>
<dbReference type="Proteomes" id="UP000310532">
    <property type="component" value="Unassembled WGS sequence"/>
</dbReference>
<name>A0A4S2AZW7_9BACE</name>
<feature type="chain" id="PRO_5020645346" evidence="1">
    <location>
        <begin position="24"/>
        <end position="124"/>
    </location>
</feature>
<dbReference type="EMBL" id="SRYZ01000011">
    <property type="protein sequence ID" value="TGY07209.1"/>
    <property type="molecule type" value="Genomic_DNA"/>
</dbReference>
<feature type="signal peptide" evidence="1">
    <location>
        <begin position="1"/>
        <end position="23"/>
    </location>
</feature>
<comment type="caution">
    <text evidence="3">The sequence shown here is derived from an EMBL/GenBank/DDBJ whole genome shotgun (WGS) entry which is preliminary data.</text>
</comment>
<organism evidence="3 4">
    <name type="scientific">Bacteroides muris</name>
    <name type="common">ex Afrizal et al. 2022</name>
    <dbReference type="NCBI Taxonomy" id="2516960"/>
    <lineage>
        <taxon>Bacteria</taxon>
        <taxon>Pseudomonadati</taxon>
        <taxon>Bacteroidota</taxon>
        <taxon>Bacteroidia</taxon>
        <taxon>Bacteroidales</taxon>
        <taxon>Bacteroidaceae</taxon>
        <taxon>Bacteroides</taxon>
    </lineage>
</organism>
<proteinExistence type="predicted"/>
<sequence>MKTTNFLCYVLLTLMVSFCTSCSDDENSYDETLVIASEVITTNEGTAYWVKKNGKTNWELMHTGISNFNHEIGYEYIIRVMVYKNKNAGPDQSSHSYHLLRIISKEKKNSEVPLFTTDVSFFNQ</sequence>
<accession>A0A4S2AZW7</accession>
<reference evidence="3 4" key="1">
    <citation type="submission" date="2019-04" db="EMBL/GenBank/DDBJ databases">
        <title>Microbes associate with the intestines of laboratory mice.</title>
        <authorList>
            <person name="Navarre W."/>
            <person name="Wong E."/>
            <person name="Huang K."/>
            <person name="Tropini C."/>
            <person name="Ng K."/>
            <person name="Yu B."/>
        </authorList>
    </citation>
    <scope>NUCLEOTIDE SEQUENCE [LARGE SCALE GENOMIC DNA]</scope>
    <source>
        <strain evidence="3 4">NM69_E16B</strain>
    </source>
</reference>
<feature type="domain" description="DUF4377" evidence="2">
    <location>
        <begin position="45"/>
        <end position="105"/>
    </location>
</feature>
<dbReference type="AlphaFoldDB" id="A0A4S2AZW7"/>